<keyword evidence="3" id="KW-1185">Reference proteome</keyword>
<evidence type="ECO:0000256" key="1">
    <source>
        <dbReference type="SAM" id="SignalP"/>
    </source>
</evidence>
<reference evidence="2 3" key="1">
    <citation type="journal article" date="2013" name="Biodegradation">
        <title>Quantitative proteomic analysis of ibuprofen-degrading Patulibacter sp. strain I11.</title>
        <authorList>
            <person name="Almeida B."/>
            <person name="Kjeldal H."/>
            <person name="Lolas I."/>
            <person name="Knudsen A.D."/>
            <person name="Carvalho G."/>
            <person name="Nielsen K.L."/>
            <person name="Barreto Crespo M.T."/>
            <person name="Stensballe A."/>
            <person name="Nielsen J.L."/>
        </authorList>
    </citation>
    <scope>NUCLEOTIDE SEQUENCE [LARGE SCALE GENOMIC DNA]</scope>
    <source>
        <strain evidence="2 3">I11</strain>
    </source>
</reference>
<comment type="caution">
    <text evidence="2">The sequence shown here is derived from an EMBL/GenBank/DDBJ whole genome shotgun (WGS) entry which is preliminary data.</text>
</comment>
<evidence type="ECO:0000313" key="2">
    <source>
        <dbReference type="EMBL" id="EHN10919.1"/>
    </source>
</evidence>
<dbReference type="RefSeq" id="WP_007574897.1">
    <property type="nucleotide sequence ID" value="NZ_AGUD01000196.1"/>
</dbReference>
<feature type="chain" id="PRO_5003531926" description="Secreted protein" evidence="1">
    <location>
        <begin position="26"/>
        <end position="246"/>
    </location>
</feature>
<name>H0E5X8_9ACTN</name>
<gene>
    <name evidence="2" type="ORF">PAI11_22290</name>
</gene>
<sequence length="246" mass="25555">MAHRKLAATAAALLGLAVVAGPVAAQTSSGTTIEVTKVSVSPNKAGTKKKPKAVKKLSVAAKVNVPDGQKRPVINKISVLFPKGSVWNGAKYPKCSQSQLTSTQEFPKSKCSKAVFGSGKANAMADTTPTVAKITVVNGGAKNIYFYTELDNPAVVRAPAPGKLTKKSGKWAYQLDVTIPDELQIVGGVPIAVTDLAVSAGKGSILATSSCPKDKKWPFEVTAYLEDQDTGAPLGTTKTVDSTPCK</sequence>
<dbReference type="OrthoDB" id="5243736at2"/>
<evidence type="ECO:0008006" key="4">
    <source>
        <dbReference type="Google" id="ProtNLM"/>
    </source>
</evidence>
<dbReference type="EMBL" id="AGUD01000196">
    <property type="protein sequence ID" value="EHN10919.1"/>
    <property type="molecule type" value="Genomic_DNA"/>
</dbReference>
<proteinExistence type="predicted"/>
<accession>H0E5X8</accession>
<feature type="signal peptide" evidence="1">
    <location>
        <begin position="1"/>
        <end position="25"/>
    </location>
</feature>
<dbReference type="AlphaFoldDB" id="H0E5X8"/>
<dbReference type="Proteomes" id="UP000005143">
    <property type="component" value="Unassembled WGS sequence"/>
</dbReference>
<protein>
    <recommendedName>
        <fullName evidence="4">Secreted protein</fullName>
    </recommendedName>
</protein>
<organism evidence="2 3">
    <name type="scientific">Patulibacter medicamentivorans</name>
    <dbReference type="NCBI Taxonomy" id="1097667"/>
    <lineage>
        <taxon>Bacteria</taxon>
        <taxon>Bacillati</taxon>
        <taxon>Actinomycetota</taxon>
        <taxon>Thermoleophilia</taxon>
        <taxon>Solirubrobacterales</taxon>
        <taxon>Patulibacteraceae</taxon>
        <taxon>Patulibacter</taxon>
    </lineage>
</organism>
<evidence type="ECO:0000313" key="3">
    <source>
        <dbReference type="Proteomes" id="UP000005143"/>
    </source>
</evidence>
<keyword evidence="1" id="KW-0732">Signal</keyword>